<keyword evidence="3" id="KW-1185">Reference proteome</keyword>
<gene>
    <name evidence="2" type="ORF">PENTCL1PPCAC_7333</name>
</gene>
<organism evidence="2 3">
    <name type="scientific">Pristionchus entomophagus</name>
    <dbReference type="NCBI Taxonomy" id="358040"/>
    <lineage>
        <taxon>Eukaryota</taxon>
        <taxon>Metazoa</taxon>
        <taxon>Ecdysozoa</taxon>
        <taxon>Nematoda</taxon>
        <taxon>Chromadorea</taxon>
        <taxon>Rhabditida</taxon>
        <taxon>Rhabditina</taxon>
        <taxon>Diplogasteromorpha</taxon>
        <taxon>Diplogasteroidea</taxon>
        <taxon>Neodiplogasteridae</taxon>
        <taxon>Pristionchus</taxon>
    </lineage>
</organism>
<feature type="compositionally biased region" description="Low complexity" evidence="1">
    <location>
        <begin position="72"/>
        <end position="87"/>
    </location>
</feature>
<name>A0AAV5SPV5_9BILA</name>
<accession>A0AAV5SPV5</accession>
<dbReference type="EMBL" id="BTSX01000002">
    <property type="protein sequence ID" value="GMS85158.1"/>
    <property type="molecule type" value="Genomic_DNA"/>
</dbReference>
<feature type="non-terminal residue" evidence="2">
    <location>
        <position position="1"/>
    </location>
</feature>
<evidence type="ECO:0000256" key="1">
    <source>
        <dbReference type="SAM" id="MobiDB-lite"/>
    </source>
</evidence>
<dbReference type="AlphaFoldDB" id="A0AAV5SPV5"/>
<proteinExistence type="predicted"/>
<feature type="region of interest" description="Disordered" evidence="1">
    <location>
        <begin position="42"/>
        <end position="102"/>
    </location>
</feature>
<sequence>SGAGVTGGYPGVGVGPSAAVAAAAAAAASLYDLSRALSQLSWNPPEYGAAGGGGGPETPGWGSAPLGVPGTQGQPRSGSSSRASPESFGLSERMESGSRVIW</sequence>
<reference evidence="2" key="1">
    <citation type="submission" date="2023-10" db="EMBL/GenBank/DDBJ databases">
        <title>Genome assembly of Pristionchus species.</title>
        <authorList>
            <person name="Yoshida K."/>
            <person name="Sommer R.J."/>
        </authorList>
    </citation>
    <scope>NUCLEOTIDE SEQUENCE</scope>
    <source>
        <strain evidence="2">RS0144</strain>
    </source>
</reference>
<evidence type="ECO:0000313" key="3">
    <source>
        <dbReference type="Proteomes" id="UP001432027"/>
    </source>
</evidence>
<protein>
    <submittedName>
        <fullName evidence="2">Uncharacterized protein</fullName>
    </submittedName>
</protein>
<dbReference type="Proteomes" id="UP001432027">
    <property type="component" value="Unassembled WGS sequence"/>
</dbReference>
<comment type="caution">
    <text evidence="2">The sequence shown here is derived from an EMBL/GenBank/DDBJ whole genome shotgun (WGS) entry which is preliminary data.</text>
</comment>
<evidence type="ECO:0000313" key="2">
    <source>
        <dbReference type="EMBL" id="GMS85158.1"/>
    </source>
</evidence>